<dbReference type="Pfam" id="PF02163">
    <property type="entry name" value="Peptidase_M50"/>
    <property type="match status" value="1"/>
</dbReference>
<feature type="transmembrane region" description="Helical" evidence="13">
    <location>
        <begin position="6"/>
        <end position="26"/>
    </location>
</feature>
<dbReference type="PANTHER" id="PTHR35864">
    <property type="entry name" value="ZINC METALLOPROTEASE MJ0611-RELATED"/>
    <property type="match status" value="1"/>
</dbReference>
<sequence>MFDINPIHIIASLPAIIIAMVFHEYAHARMADTLGDKTPYNMGRLTLNPMAHMDFLGLFMLIIARFGWAKPVPINPMNFKHPRRDDIIVSLAGSLANLLIAFIFTGLYILYNHWQPMSYGLQLVVSYIVLYNINFAIFNMIPLPPLDGSHIVANLLPDTMSSIYQKIAPFSFIILIGLLYTPILAIILIPLQRFFLTIFNGFFTLFLL</sequence>
<dbReference type="GO" id="GO:0006508">
    <property type="term" value="P:proteolysis"/>
    <property type="evidence" value="ECO:0007669"/>
    <property type="project" value="UniProtKB-KW"/>
</dbReference>
<evidence type="ECO:0000256" key="5">
    <source>
        <dbReference type="ARBA" id="ARBA00022670"/>
    </source>
</evidence>
<feature type="transmembrane region" description="Helical" evidence="13">
    <location>
        <begin position="123"/>
        <end position="143"/>
    </location>
</feature>
<evidence type="ECO:0000313" key="16">
    <source>
        <dbReference type="Proteomes" id="UP000029628"/>
    </source>
</evidence>
<dbReference type="EMBL" id="JRNT01000006">
    <property type="protein sequence ID" value="KGF47892.1"/>
    <property type="molecule type" value="Genomic_DNA"/>
</dbReference>
<feature type="domain" description="Peptidase M50" evidence="14">
    <location>
        <begin position="117"/>
        <end position="166"/>
    </location>
</feature>
<dbReference type="eggNOG" id="COG1994">
    <property type="taxonomic scope" value="Bacteria"/>
</dbReference>
<feature type="transmembrane region" description="Helical" evidence="13">
    <location>
        <begin position="88"/>
        <end position="111"/>
    </location>
</feature>
<keyword evidence="4" id="KW-1003">Cell membrane</keyword>
<dbReference type="InterPro" id="IPR044537">
    <property type="entry name" value="Rip2-like"/>
</dbReference>
<dbReference type="Proteomes" id="UP000029628">
    <property type="component" value="Unassembled WGS sequence"/>
</dbReference>
<dbReference type="GO" id="GO:0046872">
    <property type="term" value="F:metal ion binding"/>
    <property type="evidence" value="ECO:0007669"/>
    <property type="project" value="UniProtKB-KW"/>
</dbReference>
<comment type="similarity">
    <text evidence="3">Belongs to the peptidase M50B family.</text>
</comment>
<dbReference type="InterPro" id="IPR008915">
    <property type="entry name" value="Peptidase_M50"/>
</dbReference>
<keyword evidence="11" id="KW-0482">Metalloprotease</keyword>
<evidence type="ECO:0000256" key="7">
    <source>
        <dbReference type="ARBA" id="ARBA00022723"/>
    </source>
</evidence>
<evidence type="ECO:0000256" key="3">
    <source>
        <dbReference type="ARBA" id="ARBA00007931"/>
    </source>
</evidence>
<evidence type="ECO:0000256" key="2">
    <source>
        <dbReference type="ARBA" id="ARBA00004651"/>
    </source>
</evidence>
<evidence type="ECO:0000256" key="4">
    <source>
        <dbReference type="ARBA" id="ARBA00022475"/>
    </source>
</evidence>
<dbReference type="GO" id="GO:0008237">
    <property type="term" value="F:metallopeptidase activity"/>
    <property type="evidence" value="ECO:0007669"/>
    <property type="project" value="UniProtKB-KW"/>
</dbReference>
<evidence type="ECO:0000256" key="1">
    <source>
        <dbReference type="ARBA" id="ARBA00001947"/>
    </source>
</evidence>
<dbReference type="InterPro" id="IPR052348">
    <property type="entry name" value="Metallopeptidase_M50B"/>
</dbReference>
<keyword evidence="6 13" id="KW-0812">Transmembrane</keyword>
<evidence type="ECO:0000256" key="10">
    <source>
        <dbReference type="ARBA" id="ARBA00022989"/>
    </source>
</evidence>
<evidence type="ECO:0000256" key="13">
    <source>
        <dbReference type="SAM" id="Phobius"/>
    </source>
</evidence>
<gene>
    <name evidence="15" type="ORF">HMPREF0872_02030</name>
</gene>
<organism evidence="15 16">
    <name type="scientific">Veillonella montpellierensis DNF00314</name>
    <dbReference type="NCBI Taxonomy" id="1401067"/>
    <lineage>
        <taxon>Bacteria</taxon>
        <taxon>Bacillati</taxon>
        <taxon>Bacillota</taxon>
        <taxon>Negativicutes</taxon>
        <taxon>Veillonellales</taxon>
        <taxon>Veillonellaceae</taxon>
        <taxon>Veillonella</taxon>
    </lineage>
</organism>
<dbReference type="GO" id="GO:0005886">
    <property type="term" value="C:plasma membrane"/>
    <property type="evidence" value="ECO:0007669"/>
    <property type="project" value="UniProtKB-SubCell"/>
</dbReference>
<feature type="transmembrane region" description="Helical" evidence="13">
    <location>
        <begin position="47"/>
        <end position="68"/>
    </location>
</feature>
<proteinExistence type="inferred from homology"/>
<keyword evidence="9" id="KW-0862">Zinc</keyword>
<evidence type="ECO:0000256" key="12">
    <source>
        <dbReference type="ARBA" id="ARBA00023136"/>
    </source>
</evidence>
<comment type="cofactor">
    <cofactor evidence="1">
        <name>Zn(2+)</name>
        <dbReference type="ChEBI" id="CHEBI:29105"/>
    </cofactor>
</comment>
<keyword evidence="12 13" id="KW-0472">Membrane</keyword>
<keyword evidence="16" id="KW-1185">Reference proteome</keyword>
<keyword evidence="8" id="KW-0378">Hydrolase</keyword>
<feature type="transmembrane region" description="Helical" evidence="13">
    <location>
        <begin position="163"/>
        <end position="189"/>
    </location>
</feature>
<reference evidence="15 16" key="1">
    <citation type="submission" date="2014-07" db="EMBL/GenBank/DDBJ databases">
        <authorList>
            <person name="McCorrison J."/>
            <person name="Sanka R."/>
            <person name="Torralba M."/>
            <person name="Gillis M."/>
            <person name="Haft D.H."/>
            <person name="Methe B."/>
            <person name="Sutton G."/>
            <person name="Nelson K.E."/>
        </authorList>
    </citation>
    <scope>NUCLEOTIDE SEQUENCE [LARGE SCALE GENOMIC DNA]</scope>
    <source>
        <strain evidence="15 16">DNF00314</strain>
    </source>
</reference>
<dbReference type="RefSeq" id="WP_038151464.1">
    <property type="nucleotide sequence ID" value="NZ_JRNT01000006.1"/>
</dbReference>
<accession>A0A096BYS3</accession>
<evidence type="ECO:0000313" key="15">
    <source>
        <dbReference type="EMBL" id="KGF47892.1"/>
    </source>
</evidence>
<keyword evidence="10 13" id="KW-1133">Transmembrane helix</keyword>
<dbReference type="PANTHER" id="PTHR35864:SF1">
    <property type="entry name" value="ZINC METALLOPROTEASE YWHC-RELATED"/>
    <property type="match status" value="1"/>
</dbReference>
<comment type="caution">
    <text evidence="15">The sequence shown here is derived from an EMBL/GenBank/DDBJ whole genome shotgun (WGS) entry which is preliminary data.</text>
</comment>
<evidence type="ECO:0000256" key="11">
    <source>
        <dbReference type="ARBA" id="ARBA00023049"/>
    </source>
</evidence>
<evidence type="ECO:0000256" key="8">
    <source>
        <dbReference type="ARBA" id="ARBA00022801"/>
    </source>
</evidence>
<name>A0A096BYS3_9FIRM</name>
<keyword evidence="7" id="KW-0479">Metal-binding</keyword>
<dbReference type="AlphaFoldDB" id="A0A096BYS3"/>
<evidence type="ECO:0000259" key="14">
    <source>
        <dbReference type="Pfam" id="PF02163"/>
    </source>
</evidence>
<evidence type="ECO:0000256" key="6">
    <source>
        <dbReference type="ARBA" id="ARBA00022692"/>
    </source>
</evidence>
<dbReference type="CDD" id="cd06158">
    <property type="entry name" value="S2P-M50_like_1"/>
    <property type="match status" value="1"/>
</dbReference>
<protein>
    <submittedName>
        <fullName evidence="15">Peptidase</fullName>
    </submittedName>
</protein>
<comment type="subcellular location">
    <subcellularLocation>
        <location evidence="2">Cell membrane</location>
        <topology evidence="2">Multi-pass membrane protein</topology>
    </subcellularLocation>
</comment>
<keyword evidence="5" id="KW-0645">Protease</keyword>
<evidence type="ECO:0000256" key="9">
    <source>
        <dbReference type="ARBA" id="ARBA00022833"/>
    </source>
</evidence>